<organism evidence="1 2">
    <name type="scientific">Pyrenophora tritici-repentis</name>
    <dbReference type="NCBI Taxonomy" id="45151"/>
    <lineage>
        <taxon>Eukaryota</taxon>
        <taxon>Fungi</taxon>
        <taxon>Dikarya</taxon>
        <taxon>Ascomycota</taxon>
        <taxon>Pezizomycotina</taxon>
        <taxon>Dothideomycetes</taxon>
        <taxon>Pleosporomycetidae</taxon>
        <taxon>Pleosporales</taxon>
        <taxon>Pleosporineae</taxon>
        <taxon>Pleosporaceae</taxon>
        <taxon>Pyrenophora</taxon>
    </lineage>
</organism>
<sequence>MAVGSDEDGATMYTLNNFGERRVSSFSCPSVGYCIVYWIVVQIDMSDLTSKGIFPGAREKDDKANLATAFVVKQSILVATVCQADSLVRERDFEFRRTTTQAKPDAVESTYIRVFTCDSRHFGIEPSFDGCMNVKVVVSLALARVVLNGCKAAGAVAGFNGGMGYASW</sequence>
<keyword evidence="2" id="KW-1185">Reference proteome</keyword>
<proteinExistence type="predicted"/>
<reference evidence="2" key="1">
    <citation type="journal article" date="2022" name="Microb. Genom.">
        <title>A global pangenome for the wheat fungal pathogen Pyrenophora tritici-repentis and prediction of effector protein structural homology.</title>
        <authorList>
            <person name="Moolhuijzen P.M."/>
            <person name="See P.T."/>
            <person name="Shi G."/>
            <person name="Powell H.R."/>
            <person name="Cockram J."/>
            <person name="Jorgensen L.N."/>
            <person name="Benslimane H."/>
            <person name="Strelkov S.E."/>
            <person name="Turner J."/>
            <person name="Liu Z."/>
            <person name="Moffat C.S."/>
        </authorList>
    </citation>
    <scope>NUCLEOTIDE SEQUENCE [LARGE SCALE GENOMIC DNA]</scope>
</reference>
<protein>
    <submittedName>
        <fullName evidence="1">Uncharacterized protein</fullName>
    </submittedName>
</protein>
<dbReference type="AlphaFoldDB" id="A0A316ZSM7"/>
<evidence type="ECO:0000313" key="2">
    <source>
        <dbReference type="Proteomes" id="UP000249757"/>
    </source>
</evidence>
<accession>A0A316ZSM7</accession>
<dbReference type="EMBL" id="NRDI02000014">
    <property type="protein sequence ID" value="KAI1511178.1"/>
    <property type="molecule type" value="Genomic_DNA"/>
</dbReference>
<evidence type="ECO:0000313" key="1">
    <source>
        <dbReference type="EMBL" id="KAI1511178.1"/>
    </source>
</evidence>
<name>A0A316ZSM7_9PLEO</name>
<comment type="caution">
    <text evidence="1">The sequence shown here is derived from an EMBL/GenBank/DDBJ whole genome shotgun (WGS) entry which is preliminary data.</text>
</comment>
<gene>
    <name evidence="1" type="ORF">Ptr86124_009582</name>
</gene>
<dbReference type="Proteomes" id="UP000249757">
    <property type="component" value="Unassembled WGS sequence"/>
</dbReference>